<proteinExistence type="predicted"/>
<protein>
    <submittedName>
        <fullName evidence="1">Uncharacterized protein</fullName>
    </submittedName>
</protein>
<evidence type="ECO:0000313" key="2">
    <source>
        <dbReference type="Proteomes" id="UP000075883"/>
    </source>
</evidence>
<organism evidence="1 2">
    <name type="scientific">Anopheles culicifacies</name>
    <dbReference type="NCBI Taxonomy" id="139723"/>
    <lineage>
        <taxon>Eukaryota</taxon>
        <taxon>Metazoa</taxon>
        <taxon>Ecdysozoa</taxon>
        <taxon>Arthropoda</taxon>
        <taxon>Hexapoda</taxon>
        <taxon>Insecta</taxon>
        <taxon>Pterygota</taxon>
        <taxon>Neoptera</taxon>
        <taxon>Endopterygota</taxon>
        <taxon>Diptera</taxon>
        <taxon>Nematocera</taxon>
        <taxon>Culicoidea</taxon>
        <taxon>Culicidae</taxon>
        <taxon>Anophelinae</taxon>
        <taxon>Anopheles</taxon>
        <taxon>culicifacies species complex</taxon>
    </lineage>
</organism>
<accession>A0A182MHI1</accession>
<dbReference type="EMBL" id="AXCM01000510">
    <property type="status" value="NOT_ANNOTATED_CDS"/>
    <property type="molecule type" value="Genomic_DNA"/>
</dbReference>
<sequence>MKCSAQWKTTARLMLVIYCNSGAGSCKSSAHPYNDVALLEESVPQSQWPTMATTVASAIKIETMNYSSRTRNTKWVSVRMDDCRMRKDGPTYSCHGFEIVHRMDQGFLSGR</sequence>
<dbReference type="VEuPathDB" id="VectorBase:ACUA018394"/>
<keyword evidence="2" id="KW-1185">Reference proteome</keyword>
<name>A0A182MHI1_9DIPT</name>
<dbReference type="PROSITE" id="PS51257">
    <property type="entry name" value="PROKAR_LIPOPROTEIN"/>
    <property type="match status" value="1"/>
</dbReference>
<reference evidence="1" key="2">
    <citation type="submission" date="2020-05" db="UniProtKB">
        <authorList>
            <consortium name="EnsemblMetazoa"/>
        </authorList>
    </citation>
    <scope>IDENTIFICATION</scope>
    <source>
        <strain evidence="1">A-37</strain>
    </source>
</reference>
<evidence type="ECO:0000313" key="1">
    <source>
        <dbReference type="EnsemblMetazoa" id="ACUA018394-PA"/>
    </source>
</evidence>
<dbReference type="Proteomes" id="UP000075883">
    <property type="component" value="Unassembled WGS sequence"/>
</dbReference>
<reference evidence="2" key="1">
    <citation type="submission" date="2013-09" db="EMBL/GenBank/DDBJ databases">
        <title>The Genome Sequence of Anopheles culicifacies species A.</title>
        <authorList>
            <consortium name="The Broad Institute Genomics Platform"/>
            <person name="Neafsey D.E."/>
            <person name="Besansky N."/>
            <person name="Howell P."/>
            <person name="Walton C."/>
            <person name="Young S.K."/>
            <person name="Zeng Q."/>
            <person name="Gargeya S."/>
            <person name="Fitzgerald M."/>
            <person name="Haas B."/>
            <person name="Abouelleil A."/>
            <person name="Allen A.W."/>
            <person name="Alvarado L."/>
            <person name="Arachchi H.M."/>
            <person name="Berlin A.M."/>
            <person name="Chapman S.B."/>
            <person name="Gainer-Dewar J."/>
            <person name="Goldberg J."/>
            <person name="Griggs A."/>
            <person name="Gujja S."/>
            <person name="Hansen M."/>
            <person name="Howarth C."/>
            <person name="Imamovic A."/>
            <person name="Ireland A."/>
            <person name="Larimer J."/>
            <person name="McCowan C."/>
            <person name="Murphy C."/>
            <person name="Pearson M."/>
            <person name="Poon T.W."/>
            <person name="Priest M."/>
            <person name="Roberts A."/>
            <person name="Saif S."/>
            <person name="Shea T."/>
            <person name="Sisk P."/>
            <person name="Sykes S."/>
            <person name="Wortman J."/>
            <person name="Nusbaum C."/>
            <person name="Birren B."/>
        </authorList>
    </citation>
    <scope>NUCLEOTIDE SEQUENCE [LARGE SCALE GENOMIC DNA]</scope>
    <source>
        <strain evidence="2">A-37</strain>
    </source>
</reference>
<dbReference type="AlphaFoldDB" id="A0A182MHI1"/>
<dbReference type="EnsemblMetazoa" id="ACUA018394-RA">
    <property type="protein sequence ID" value="ACUA018394-PA"/>
    <property type="gene ID" value="ACUA018394"/>
</dbReference>